<evidence type="ECO:0000313" key="2">
    <source>
        <dbReference type="EMBL" id="MDQ0365558.1"/>
    </source>
</evidence>
<evidence type="ECO:0000313" key="3">
    <source>
        <dbReference type="Proteomes" id="UP001240236"/>
    </source>
</evidence>
<dbReference type="EMBL" id="JAUSUZ010000001">
    <property type="protein sequence ID" value="MDQ0365558.1"/>
    <property type="molecule type" value="Genomic_DNA"/>
</dbReference>
<keyword evidence="3" id="KW-1185">Reference proteome</keyword>
<comment type="caution">
    <text evidence="2">The sequence shown here is derived from an EMBL/GenBank/DDBJ whole genome shotgun (WGS) entry which is preliminary data.</text>
</comment>
<feature type="compositionally biased region" description="Basic and acidic residues" evidence="1">
    <location>
        <begin position="93"/>
        <end position="106"/>
    </location>
</feature>
<dbReference type="Proteomes" id="UP001240236">
    <property type="component" value="Unassembled WGS sequence"/>
</dbReference>
<proteinExistence type="predicted"/>
<name>A0AAE3VX05_9ACTN</name>
<protein>
    <submittedName>
        <fullName evidence="2">Uncharacterized protein</fullName>
    </submittedName>
</protein>
<accession>A0AAE3VX05</accession>
<evidence type="ECO:0000256" key="1">
    <source>
        <dbReference type="SAM" id="MobiDB-lite"/>
    </source>
</evidence>
<reference evidence="2 3" key="1">
    <citation type="submission" date="2023-07" db="EMBL/GenBank/DDBJ databases">
        <title>Sequencing the genomes of 1000 actinobacteria strains.</title>
        <authorList>
            <person name="Klenk H.-P."/>
        </authorList>
    </citation>
    <scope>NUCLEOTIDE SEQUENCE [LARGE SCALE GENOMIC DNA]</scope>
    <source>
        <strain evidence="2 3">DSM 44709</strain>
    </source>
</reference>
<gene>
    <name evidence="2" type="ORF">J2S42_002227</name>
</gene>
<feature type="region of interest" description="Disordered" evidence="1">
    <location>
        <begin position="62"/>
        <end position="106"/>
    </location>
</feature>
<sequence>MVGPLTSFVVGPFAVVAEVDPPARSMDTPSDRCLTPTTLALSASIRFGSEIAEFGRRLRSIGFPGQRRPQSRGFDIPERPLLSRTTRGMILESLRESDDSNRLRTR</sequence>
<dbReference type="RefSeq" id="WP_307238219.1">
    <property type="nucleotide sequence ID" value="NZ_JAUSUZ010000001.1"/>
</dbReference>
<dbReference type="AlphaFoldDB" id="A0AAE3VX05"/>
<organism evidence="2 3">
    <name type="scientific">Catenuloplanes indicus</name>
    <dbReference type="NCBI Taxonomy" id="137267"/>
    <lineage>
        <taxon>Bacteria</taxon>
        <taxon>Bacillati</taxon>
        <taxon>Actinomycetota</taxon>
        <taxon>Actinomycetes</taxon>
        <taxon>Micromonosporales</taxon>
        <taxon>Micromonosporaceae</taxon>
        <taxon>Catenuloplanes</taxon>
    </lineage>
</organism>